<feature type="transmembrane region" description="Helical" evidence="7">
    <location>
        <begin position="143"/>
        <end position="161"/>
    </location>
</feature>
<feature type="transmembrane region" description="Helical" evidence="7">
    <location>
        <begin position="57"/>
        <end position="78"/>
    </location>
</feature>
<feature type="transmembrane region" description="Helical" evidence="7">
    <location>
        <begin position="173"/>
        <end position="194"/>
    </location>
</feature>
<feature type="transmembrane region" description="Helical" evidence="7">
    <location>
        <begin position="273"/>
        <end position="294"/>
    </location>
</feature>
<dbReference type="PROSITE" id="PS50850">
    <property type="entry name" value="MFS"/>
    <property type="match status" value="1"/>
</dbReference>
<keyword evidence="2" id="KW-0813">Transport</keyword>
<keyword evidence="4 7" id="KW-0812">Transmembrane</keyword>
<evidence type="ECO:0000256" key="4">
    <source>
        <dbReference type="ARBA" id="ARBA00022692"/>
    </source>
</evidence>
<dbReference type="CDD" id="cd17503">
    <property type="entry name" value="MFS_LmrB_MDR_like"/>
    <property type="match status" value="1"/>
</dbReference>
<dbReference type="PRINTS" id="PR01036">
    <property type="entry name" value="TCRTETB"/>
</dbReference>
<dbReference type="Gene3D" id="1.20.1720.10">
    <property type="entry name" value="Multidrug resistance protein D"/>
    <property type="match status" value="1"/>
</dbReference>
<proteinExistence type="predicted"/>
<dbReference type="InterPro" id="IPR036259">
    <property type="entry name" value="MFS_trans_sf"/>
</dbReference>
<dbReference type="PANTHER" id="PTHR23501">
    <property type="entry name" value="MAJOR FACILITATOR SUPERFAMILY"/>
    <property type="match status" value="1"/>
</dbReference>
<organism evidence="9 10">
    <name type="scientific">Rhizobium mayense</name>
    <dbReference type="NCBI Taxonomy" id="1312184"/>
    <lineage>
        <taxon>Bacteria</taxon>
        <taxon>Pseudomonadati</taxon>
        <taxon>Pseudomonadota</taxon>
        <taxon>Alphaproteobacteria</taxon>
        <taxon>Hyphomicrobiales</taxon>
        <taxon>Rhizobiaceae</taxon>
        <taxon>Rhizobium/Agrobacterium group</taxon>
        <taxon>Rhizobium</taxon>
    </lineage>
</organism>
<feature type="transmembrane region" description="Helical" evidence="7">
    <location>
        <begin position="481"/>
        <end position="498"/>
    </location>
</feature>
<dbReference type="RefSeq" id="WP_285871537.1">
    <property type="nucleotide sequence ID" value="NZ_JARFYM010000026.1"/>
</dbReference>
<protein>
    <submittedName>
        <fullName evidence="9">DHA2 family efflux MFS transporter permease subunit</fullName>
    </submittedName>
</protein>
<comment type="caution">
    <text evidence="9">The sequence shown here is derived from an EMBL/GenBank/DDBJ whole genome shotgun (WGS) entry which is preliminary data.</text>
</comment>
<comment type="subcellular location">
    <subcellularLocation>
        <location evidence="1">Cell membrane</location>
        <topology evidence="1">Multi-pass membrane protein</topology>
    </subcellularLocation>
</comment>
<evidence type="ECO:0000256" key="2">
    <source>
        <dbReference type="ARBA" id="ARBA00022448"/>
    </source>
</evidence>
<feature type="transmembrane region" description="Helical" evidence="7">
    <location>
        <begin position="85"/>
        <end position="104"/>
    </location>
</feature>
<dbReference type="Pfam" id="PF07690">
    <property type="entry name" value="MFS_1"/>
    <property type="match status" value="1"/>
</dbReference>
<feature type="transmembrane region" description="Helical" evidence="7">
    <location>
        <begin position="110"/>
        <end position="131"/>
    </location>
</feature>
<keyword evidence="3" id="KW-1003">Cell membrane</keyword>
<feature type="transmembrane region" description="Helical" evidence="7">
    <location>
        <begin position="206"/>
        <end position="223"/>
    </location>
</feature>
<dbReference type="InterPro" id="IPR020846">
    <property type="entry name" value="MFS_dom"/>
</dbReference>
<feature type="transmembrane region" description="Helical" evidence="7">
    <location>
        <begin position="229"/>
        <end position="252"/>
    </location>
</feature>
<sequence>MSNAAAASPVGPIANRGAITACVILAVIMQALDTTIANVALPHIQGDVAASADQINWVLTSYIVAAAIMTPPSGFLSAKFGRKRVLLVAIAGFVVASVLCGLAQSLNQIVGFRLLQGLFGAALVPLSQGILLDIYNVEERGKAMALFGVSVMVGPVLGPVIGGWLTDNMTWRWVFYINVPIGALAFAGIVVYVMETKRDALAKLDLFGFGMLSIAIAALQLFLDRGEQLDWFYSGEIIIEALVCAGAFYLFLVHTFTAERSFVNPRLFLDQNFTVSMLFIFIVGVTYLASLALMTPYLQTLMGYPVVTAGIVMGPRGVGTMVCMFLVGRLIGKVDTRWLLFVGLALTAWAMYDMTGWTPDVSQWTLVSVGFVQGAGLGFLFVPLTTIAFATLPAHMRGEGTGLYNLSRNIGSSVGISVVSALITENTQVNHSTIAAYVTPFNHAFDATVAQAVSPLTMAGRAALDGMITTQATIIAYMDDFKLLMLMSICAMPLLVLLRKPKAPPAVDHSIAME</sequence>
<dbReference type="EMBL" id="JARFYM010000026">
    <property type="protein sequence ID" value="MDL2402182.1"/>
    <property type="molecule type" value="Genomic_DNA"/>
</dbReference>
<evidence type="ECO:0000256" key="7">
    <source>
        <dbReference type="SAM" id="Phobius"/>
    </source>
</evidence>
<dbReference type="InterPro" id="IPR011701">
    <property type="entry name" value="MFS"/>
</dbReference>
<keyword evidence="10" id="KW-1185">Reference proteome</keyword>
<keyword evidence="5 7" id="KW-1133">Transmembrane helix</keyword>
<feature type="domain" description="Major facilitator superfamily (MFS) profile" evidence="8">
    <location>
        <begin position="19"/>
        <end position="458"/>
    </location>
</feature>
<gene>
    <name evidence="9" type="ORF">PY649_25070</name>
</gene>
<feature type="transmembrane region" description="Helical" evidence="7">
    <location>
        <begin position="364"/>
        <end position="390"/>
    </location>
</feature>
<evidence type="ECO:0000256" key="6">
    <source>
        <dbReference type="ARBA" id="ARBA00023136"/>
    </source>
</evidence>
<reference evidence="9" key="1">
    <citation type="submission" date="2023-06" db="EMBL/GenBank/DDBJ databases">
        <title>Phylogenetic Diversity of Rhizobium strains.</title>
        <authorList>
            <person name="Moura F.T."/>
            <person name="Helene L.C.F."/>
            <person name="Hungria M."/>
        </authorList>
    </citation>
    <scope>NUCLEOTIDE SEQUENCE</scope>
    <source>
        <strain evidence="9">CCGE526</strain>
    </source>
</reference>
<keyword evidence="6 7" id="KW-0472">Membrane</keyword>
<dbReference type="Proteomes" id="UP001172645">
    <property type="component" value="Unassembled WGS sequence"/>
</dbReference>
<dbReference type="InterPro" id="IPR004638">
    <property type="entry name" value="EmrB-like"/>
</dbReference>
<dbReference type="SUPFAM" id="SSF103473">
    <property type="entry name" value="MFS general substrate transporter"/>
    <property type="match status" value="1"/>
</dbReference>
<evidence type="ECO:0000256" key="1">
    <source>
        <dbReference type="ARBA" id="ARBA00004651"/>
    </source>
</evidence>
<dbReference type="PANTHER" id="PTHR23501:SF174">
    <property type="entry name" value="MULTIDRUG EXPORT PROTEIN EMRB-RELATED"/>
    <property type="match status" value="1"/>
</dbReference>
<evidence type="ECO:0000259" key="8">
    <source>
        <dbReference type="PROSITE" id="PS50850"/>
    </source>
</evidence>
<evidence type="ECO:0000313" key="10">
    <source>
        <dbReference type="Proteomes" id="UP001172645"/>
    </source>
</evidence>
<name>A0ABT7K1Y8_9HYPH</name>
<evidence type="ECO:0000313" key="9">
    <source>
        <dbReference type="EMBL" id="MDL2402182.1"/>
    </source>
</evidence>
<feature type="transmembrane region" description="Helical" evidence="7">
    <location>
        <begin position="334"/>
        <end position="352"/>
    </location>
</feature>
<accession>A0ABT7K1Y8</accession>
<evidence type="ECO:0000256" key="5">
    <source>
        <dbReference type="ARBA" id="ARBA00022989"/>
    </source>
</evidence>
<dbReference type="NCBIfam" id="TIGR00711">
    <property type="entry name" value="efflux_EmrB"/>
    <property type="match status" value="1"/>
</dbReference>
<dbReference type="Gene3D" id="1.20.1250.20">
    <property type="entry name" value="MFS general substrate transporter like domains"/>
    <property type="match status" value="1"/>
</dbReference>
<feature type="transmembrane region" description="Helical" evidence="7">
    <location>
        <begin position="306"/>
        <end position="327"/>
    </location>
</feature>
<evidence type="ECO:0000256" key="3">
    <source>
        <dbReference type="ARBA" id="ARBA00022475"/>
    </source>
</evidence>